<evidence type="ECO:0000256" key="5">
    <source>
        <dbReference type="ARBA" id="ARBA00023014"/>
    </source>
</evidence>
<keyword evidence="5" id="KW-0411">Iron-sulfur</keyword>
<keyword evidence="8" id="KW-1185">Reference proteome</keyword>
<keyword evidence="2" id="KW-0479">Metal-binding</keyword>
<reference evidence="8" key="1">
    <citation type="journal article" date="2011" name="MBio">
        <title>Novel metabolic attributes of the genus Cyanothece, comprising a group of unicellular nitrogen-fixing Cyanobacteria.</title>
        <authorList>
            <person name="Bandyopadhyay A."/>
            <person name="Elvitigala T."/>
            <person name="Welsh E."/>
            <person name="Stockel J."/>
            <person name="Liberton M."/>
            <person name="Min H."/>
            <person name="Sherman L.A."/>
            <person name="Pakrasi H.B."/>
        </authorList>
    </citation>
    <scope>NUCLEOTIDE SEQUENCE [LARGE SCALE GENOMIC DNA]</scope>
    <source>
        <strain evidence="8">PCC 7424</strain>
    </source>
</reference>
<dbReference type="eggNOG" id="COG1150">
    <property type="taxonomic scope" value="Bacteria"/>
</dbReference>
<dbReference type="Pfam" id="PF13183">
    <property type="entry name" value="Fer4_8"/>
    <property type="match status" value="1"/>
</dbReference>
<dbReference type="GO" id="GO:0005886">
    <property type="term" value="C:plasma membrane"/>
    <property type="evidence" value="ECO:0007669"/>
    <property type="project" value="TreeGrafter"/>
</dbReference>
<dbReference type="PROSITE" id="PS51379">
    <property type="entry name" value="4FE4S_FER_2"/>
    <property type="match status" value="1"/>
</dbReference>
<dbReference type="EMBL" id="CP001291">
    <property type="protein sequence ID" value="ACK70132.1"/>
    <property type="molecule type" value="Genomic_DNA"/>
</dbReference>
<dbReference type="STRING" id="65393.PCC7424_1697"/>
<evidence type="ECO:0000256" key="1">
    <source>
        <dbReference type="ARBA" id="ARBA00022485"/>
    </source>
</evidence>
<accession>B7KB22</accession>
<dbReference type="AlphaFoldDB" id="B7KB22"/>
<name>B7KB22_GLOC7</name>
<evidence type="ECO:0000313" key="8">
    <source>
        <dbReference type="Proteomes" id="UP000002384"/>
    </source>
</evidence>
<dbReference type="InterPro" id="IPR009051">
    <property type="entry name" value="Helical_ferredxn"/>
</dbReference>
<proteinExistence type="predicted"/>
<gene>
    <name evidence="7" type="ordered locus">PCC7424_1697</name>
</gene>
<evidence type="ECO:0000256" key="2">
    <source>
        <dbReference type="ARBA" id="ARBA00022723"/>
    </source>
</evidence>
<dbReference type="GO" id="GO:0046872">
    <property type="term" value="F:metal ion binding"/>
    <property type="evidence" value="ECO:0007669"/>
    <property type="project" value="UniProtKB-KW"/>
</dbReference>
<dbReference type="PROSITE" id="PS00198">
    <property type="entry name" value="4FE4S_FER_1"/>
    <property type="match status" value="2"/>
</dbReference>
<evidence type="ECO:0000259" key="6">
    <source>
        <dbReference type="PROSITE" id="PS51379"/>
    </source>
</evidence>
<evidence type="ECO:0000256" key="4">
    <source>
        <dbReference type="ARBA" id="ARBA00023004"/>
    </source>
</evidence>
<keyword evidence="4" id="KW-0408">Iron</keyword>
<dbReference type="InterPro" id="IPR017900">
    <property type="entry name" value="4Fe4S_Fe_S_CS"/>
</dbReference>
<evidence type="ECO:0000256" key="3">
    <source>
        <dbReference type="ARBA" id="ARBA00023002"/>
    </source>
</evidence>
<dbReference type="Proteomes" id="UP000002384">
    <property type="component" value="Chromosome"/>
</dbReference>
<sequence length="246" mass="28502">MTRIMAKTAIKEVNMGKLFDELEKDILYQHGMNACLNCGVCTAVCPAAEFNDYSPREVMNTVQSEDDELIEELLKSDKIWYCGQCFSCKTRCPRGNSTASVILALRRLSIRYGYFAESEKGRQQLIAKRVFGENMLKRGYTLLAENISPSHFPELGENWEYYYTHMKEMRQWWDVPMDLENSPGSHRVIPEKDLQELRAIYQTTGAISLMDAVEKGMEKKLGNKAEVEKYWQTWLETGDSRNYELK</sequence>
<dbReference type="PANTHER" id="PTHR43255:SF1">
    <property type="entry name" value="IRON-SULFUR-BINDING OXIDOREDUCTASE FADF-RELATED"/>
    <property type="match status" value="1"/>
</dbReference>
<dbReference type="Gene3D" id="1.10.1060.10">
    <property type="entry name" value="Alpha-helical ferredoxin"/>
    <property type="match status" value="1"/>
</dbReference>
<keyword evidence="3" id="KW-0560">Oxidoreductase</keyword>
<protein>
    <recommendedName>
        <fullName evidence="6">4Fe-4S ferredoxin-type domain-containing protein</fullName>
    </recommendedName>
</protein>
<dbReference type="KEGG" id="cyc:PCC7424_1697"/>
<keyword evidence="1" id="KW-0004">4Fe-4S</keyword>
<evidence type="ECO:0000313" key="7">
    <source>
        <dbReference type="EMBL" id="ACK70132.1"/>
    </source>
</evidence>
<dbReference type="InterPro" id="IPR017896">
    <property type="entry name" value="4Fe4S_Fe-S-bd"/>
</dbReference>
<dbReference type="InterPro" id="IPR051460">
    <property type="entry name" value="HdrC_iron-sulfur_subunit"/>
</dbReference>
<organism evidence="7 8">
    <name type="scientific">Gloeothece citriformis (strain PCC 7424)</name>
    <name type="common">Cyanothece sp. (strain PCC 7424)</name>
    <dbReference type="NCBI Taxonomy" id="65393"/>
    <lineage>
        <taxon>Bacteria</taxon>
        <taxon>Bacillati</taxon>
        <taxon>Cyanobacteriota</taxon>
        <taxon>Cyanophyceae</taxon>
        <taxon>Oscillatoriophycideae</taxon>
        <taxon>Chroococcales</taxon>
        <taxon>Aphanothecaceae</taxon>
        <taxon>Gloeothece</taxon>
        <taxon>Gloeothece citriformis</taxon>
    </lineage>
</organism>
<feature type="domain" description="4Fe-4S ferredoxin-type" evidence="6">
    <location>
        <begin position="26"/>
        <end position="56"/>
    </location>
</feature>
<dbReference type="HOGENOM" id="CLU_1193875_0_0_3"/>
<dbReference type="GO" id="GO:0051539">
    <property type="term" value="F:4 iron, 4 sulfur cluster binding"/>
    <property type="evidence" value="ECO:0007669"/>
    <property type="project" value="UniProtKB-KW"/>
</dbReference>
<dbReference type="SUPFAM" id="SSF46548">
    <property type="entry name" value="alpha-helical ferredoxin"/>
    <property type="match status" value="1"/>
</dbReference>
<dbReference type="GO" id="GO:0016491">
    <property type="term" value="F:oxidoreductase activity"/>
    <property type="evidence" value="ECO:0007669"/>
    <property type="project" value="UniProtKB-KW"/>
</dbReference>
<dbReference type="PANTHER" id="PTHR43255">
    <property type="entry name" value="IRON-SULFUR-BINDING OXIDOREDUCTASE FADF-RELATED-RELATED"/>
    <property type="match status" value="1"/>
</dbReference>